<dbReference type="OrthoDB" id="4497196at2759"/>
<protein>
    <submittedName>
        <fullName evidence="2">Uncharacterized protein</fullName>
    </submittedName>
</protein>
<feature type="region of interest" description="Disordered" evidence="1">
    <location>
        <begin position="16"/>
        <end position="68"/>
    </location>
</feature>
<keyword evidence="3" id="KW-1185">Reference proteome</keyword>
<evidence type="ECO:0000256" key="1">
    <source>
        <dbReference type="SAM" id="MobiDB-lite"/>
    </source>
</evidence>
<dbReference type="EMBL" id="KV907504">
    <property type="protein sequence ID" value="OOF93397.1"/>
    <property type="molecule type" value="Genomic_DNA"/>
</dbReference>
<gene>
    <name evidence="2" type="ORF">ASPCADRAFT_209330</name>
</gene>
<sequence>MCISCQRLGRWLPNCSDRRGPRSVSPPAPPPQIVPLANYPAAGRPISVRSDRTRQSVRSSGTDGSAVSTASIDSTATINSVHSLMSLVRQISHQLYPKETLVTDLRNWLAAVDPVVYRREMPWQPNVVAAYNEYKRRATVHSSAHKAFLNYFSQTRSYTTPEQHLERARLAVAWGEAALSVAEGRLTFIETYRNAYSSTQSIKTHIDTGSDAITSGRNAVAEARLNYNKLWVAYSRAANPDVFA</sequence>
<organism evidence="2 3">
    <name type="scientific">Aspergillus carbonarius (strain ITEM 5010)</name>
    <dbReference type="NCBI Taxonomy" id="602072"/>
    <lineage>
        <taxon>Eukaryota</taxon>
        <taxon>Fungi</taxon>
        <taxon>Dikarya</taxon>
        <taxon>Ascomycota</taxon>
        <taxon>Pezizomycotina</taxon>
        <taxon>Eurotiomycetes</taxon>
        <taxon>Eurotiomycetidae</taxon>
        <taxon>Eurotiales</taxon>
        <taxon>Aspergillaceae</taxon>
        <taxon>Aspergillus</taxon>
        <taxon>Aspergillus subgen. Circumdati</taxon>
    </lineage>
</organism>
<dbReference type="OMA" id="QMEIYAL"/>
<feature type="compositionally biased region" description="Polar residues" evidence="1">
    <location>
        <begin position="56"/>
        <end position="68"/>
    </location>
</feature>
<evidence type="ECO:0000313" key="2">
    <source>
        <dbReference type="EMBL" id="OOF93397.1"/>
    </source>
</evidence>
<dbReference type="VEuPathDB" id="FungiDB:ASPCADRAFT_209330"/>
<reference evidence="3" key="1">
    <citation type="journal article" date="2017" name="Genome Biol.">
        <title>Comparative genomics reveals high biological diversity and specific adaptations in the industrially and medically important fungal genus Aspergillus.</title>
        <authorList>
            <person name="de Vries R.P."/>
            <person name="Riley R."/>
            <person name="Wiebenga A."/>
            <person name="Aguilar-Osorio G."/>
            <person name="Amillis S."/>
            <person name="Uchima C.A."/>
            <person name="Anderluh G."/>
            <person name="Asadollahi M."/>
            <person name="Askin M."/>
            <person name="Barry K."/>
            <person name="Battaglia E."/>
            <person name="Bayram O."/>
            <person name="Benocci T."/>
            <person name="Braus-Stromeyer S.A."/>
            <person name="Caldana C."/>
            <person name="Canovas D."/>
            <person name="Cerqueira G.C."/>
            <person name="Chen F."/>
            <person name="Chen W."/>
            <person name="Choi C."/>
            <person name="Clum A."/>
            <person name="Dos Santos R.A."/>
            <person name="Damasio A.R."/>
            <person name="Diallinas G."/>
            <person name="Emri T."/>
            <person name="Fekete E."/>
            <person name="Flipphi M."/>
            <person name="Freyberg S."/>
            <person name="Gallo A."/>
            <person name="Gournas C."/>
            <person name="Habgood R."/>
            <person name="Hainaut M."/>
            <person name="Harispe M.L."/>
            <person name="Henrissat B."/>
            <person name="Hilden K.S."/>
            <person name="Hope R."/>
            <person name="Hossain A."/>
            <person name="Karabika E."/>
            <person name="Karaffa L."/>
            <person name="Karanyi Z."/>
            <person name="Krasevec N."/>
            <person name="Kuo A."/>
            <person name="Kusch H."/>
            <person name="LaButti K."/>
            <person name="Lagendijk E.L."/>
            <person name="Lapidus A."/>
            <person name="Levasseur A."/>
            <person name="Lindquist E."/>
            <person name="Lipzen A."/>
            <person name="Logrieco A.F."/>
            <person name="MacCabe A."/>
            <person name="Maekelae M.R."/>
            <person name="Malavazi I."/>
            <person name="Melin P."/>
            <person name="Meyer V."/>
            <person name="Mielnichuk N."/>
            <person name="Miskei M."/>
            <person name="Molnar A.P."/>
            <person name="Mule G."/>
            <person name="Ngan C.Y."/>
            <person name="Orejas M."/>
            <person name="Orosz E."/>
            <person name="Ouedraogo J.P."/>
            <person name="Overkamp K.M."/>
            <person name="Park H.-S."/>
            <person name="Perrone G."/>
            <person name="Piumi F."/>
            <person name="Punt P.J."/>
            <person name="Ram A.F."/>
            <person name="Ramon A."/>
            <person name="Rauscher S."/>
            <person name="Record E."/>
            <person name="Riano-Pachon D.M."/>
            <person name="Robert V."/>
            <person name="Roehrig J."/>
            <person name="Ruller R."/>
            <person name="Salamov A."/>
            <person name="Salih N.S."/>
            <person name="Samson R.A."/>
            <person name="Sandor E."/>
            <person name="Sanguinetti M."/>
            <person name="Schuetze T."/>
            <person name="Sepcic K."/>
            <person name="Shelest E."/>
            <person name="Sherlock G."/>
            <person name="Sophianopoulou V."/>
            <person name="Squina F.M."/>
            <person name="Sun H."/>
            <person name="Susca A."/>
            <person name="Todd R.B."/>
            <person name="Tsang A."/>
            <person name="Unkles S.E."/>
            <person name="van de Wiele N."/>
            <person name="van Rossen-Uffink D."/>
            <person name="Oliveira J.V."/>
            <person name="Vesth T.C."/>
            <person name="Visser J."/>
            <person name="Yu J.-H."/>
            <person name="Zhou M."/>
            <person name="Andersen M.R."/>
            <person name="Archer D.B."/>
            <person name="Baker S.E."/>
            <person name="Benoit I."/>
            <person name="Brakhage A.A."/>
            <person name="Braus G.H."/>
            <person name="Fischer R."/>
            <person name="Frisvad J.C."/>
            <person name="Goldman G.H."/>
            <person name="Houbraken J."/>
            <person name="Oakley B."/>
            <person name="Pocsi I."/>
            <person name="Scazzocchio C."/>
            <person name="Seiboth B."/>
            <person name="vanKuyk P.A."/>
            <person name="Wortman J."/>
            <person name="Dyer P.S."/>
            <person name="Grigoriev I.V."/>
        </authorList>
    </citation>
    <scope>NUCLEOTIDE SEQUENCE [LARGE SCALE GENOMIC DNA]</scope>
    <source>
        <strain evidence="3">ITEM 5010</strain>
    </source>
</reference>
<proteinExistence type="predicted"/>
<accession>A0A1R3RG14</accession>
<name>A0A1R3RG14_ASPC5</name>
<dbReference type="AlphaFoldDB" id="A0A1R3RG14"/>
<evidence type="ECO:0000313" key="3">
    <source>
        <dbReference type="Proteomes" id="UP000188318"/>
    </source>
</evidence>
<dbReference type="Proteomes" id="UP000188318">
    <property type="component" value="Unassembled WGS sequence"/>
</dbReference>
<feature type="compositionally biased region" description="Pro residues" evidence="1">
    <location>
        <begin position="24"/>
        <end position="33"/>
    </location>
</feature>